<evidence type="ECO:0000256" key="1">
    <source>
        <dbReference type="SAM" id="MobiDB-lite"/>
    </source>
</evidence>
<dbReference type="RefSeq" id="WP_011383704.1">
    <property type="nucleotide sequence ID" value="NC_007626.1"/>
</dbReference>
<dbReference type="EMBL" id="AP007255">
    <property type="protein sequence ID" value="BAE50097.1"/>
    <property type="molecule type" value="Genomic_DNA"/>
</dbReference>
<proteinExistence type="predicted"/>
<dbReference type="STRING" id="342108.amb1293"/>
<accession>Q2W7S8</accession>
<dbReference type="PROSITE" id="PS00018">
    <property type="entry name" value="EF_HAND_1"/>
    <property type="match status" value="1"/>
</dbReference>
<sequence length="241" mass="26921">MRRFLTRTACHPERLRGISARHGGARAEMPGRNEIPPPAGRRDDRWRGRFAAAILATTLTIPLPALAHPHVLVDVHALAEFKDGKIVSLFMGWKFDPVFSASLLKDFDKNKNNRLDPDEMKDLEREAFRDTKPQAHFTYARLGADPVVWKDATDFKVVAVKDSLMYAFRLPLPRPVDPRREAFSFTTYEETFYIDMDFPSDNAVTLTGEGSAGCKATIAPDLGNTIFGGAVTPKRATISCE</sequence>
<dbReference type="InterPro" id="IPR010412">
    <property type="entry name" value="DUF1007"/>
</dbReference>
<dbReference type="AlphaFoldDB" id="Q2W7S8"/>
<gene>
    <name evidence="2" type="ordered locus">amb1293</name>
</gene>
<name>Q2W7S8_PARM1</name>
<dbReference type="Pfam" id="PF06226">
    <property type="entry name" value="DUF1007"/>
    <property type="match status" value="1"/>
</dbReference>
<dbReference type="HOGENOM" id="CLU_088941_1_0_5"/>
<keyword evidence="3" id="KW-1185">Reference proteome</keyword>
<dbReference type="Proteomes" id="UP000007058">
    <property type="component" value="Chromosome"/>
</dbReference>
<dbReference type="InterPro" id="IPR018247">
    <property type="entry name" value="EF_Hand_1_Ca_BS"/>
</dbReference>
<feature type="region of interest" description="Disordered" evidence="1">
    <location>
        <begin position="23"/>
        <end position="42"/>
    </location>
</feature>
<organism evidence="2 3">
    <name type="scientific">Paramagnetospirillum magneticum (strain ATCC 700264 / AMB-1)</name>
    <name type="common">Magnetospirillum magneticum</name>
    <dbReference type="NCBI Taxonomy" id="342108"/>
    <lineage>
        <taxon>Bacteria</taxon>
        <taxon>Pseudomonadati</taxon>
        <taxon>Pseudomonadota</taxon>
        <taxon>Alphaproteobacteria</taxon>
        <taxon>Rhodospirillales</taxon>
        <taxon>Magnetospirillaceae</taxon>
        <taxon>Paramagnetospirillum</taxon>
    </lineage>
</organism>
<evidence type="ECO:0000313" key="3">
    <source>
        <dbReference type="Proteomes" id="UP000007058"/>
    </source>
</evidence>
<protein>
    <submittedName>
        <fullName evidence="2">ABC-type uncharacterized transport system</fullName>
    </submittedName>
</protein>
<reference evidence="2 3" key="1">
    <citation type="journal article" date="2005" name="DNA Res.">
        <title>Complete genome sequence of the facultative anaerobic magnetotactic bacterium Magnetospirillum sp. strain AMB-1.</title>
        <authorList>
            <person name="Matsunaga T."/>
            <person name="Okamura Y."/>
            <person name="Fukuda Y."/>
            <person name="Wahyudi A.T."/>
            <person name="Murase Y."/>
            <person name="Takeyama H."/>
        </authorList>
    </citation>
    <scope>NUCLEOTIDE SEQUENCE [LARGE SCALE GENOMIC DNA]</scope>
    <source>
        <strain evidence="3">ATCC 700264 / AMB-1</strain>
    </source>
</reference>
<evidence type="ECO:0000313" key="2">
    <source>
        <dbReference type="EMBL" id="BAE50097.1"/>
    </source>
</evidence>
<dbReference type="KEGG" id="mag:amb1293"/>